<evidence type="ECO:0000256" key="1">
    <source>
        <dbReference type="SAM" id="MobiDB-lite"/>
    </source>
</evidence>
<keyword evidence="2" id="KW-1133">Transmembrane helix</keyword>
<accession>A0ABT2JIP7</accession>
<name>A0ABT2JIP7_9PSEU</name>
<sequence>MTRTARPQPREKGALAQFYAFVRTMTNEKSSTLQKIIGATVGLTPPLVLLVISVAIFPQVQQLDWPKILLITGGGGLAATGFARGLRRTNRRLAALRGSQESSRETGGEGEGSAAEDGENVAGDSVGT</sequence>
<feature type="transmembrane region" description="Helical" evidence="2">
    <location>
        <begin position="68"/>
        <end position="86"/>
    </location>
</feature>
<evidence type="ECO:0000256" key="2">
    <source>
        <dbReference type="SAM" id="Phobius"/>
    </source>
</evidence>
<gene>
    <name evidence="3" type="ORF">JT362_31360</name>
</gene>
<keyword evidence="2" id="KW-0812">Transmembrane</keyword>
<proteinExistence type="predicted"/>
<feature type="transmembrane region" description="Helical" evidence="2">
    <location>
        <begin position="36"/>
        <end position="56"/>
    </location>
</feature>
<dbReference type="Proteomes" id="UP001156441">
    <property type="component" value="Unassembled WGS sequence"/>
</dbReference>
<feature type="region of interest" description="Disordered" evidence="1">
    <location>
        <begin position="94"/>
        <end position="128"/>
    </location>
</feature>
<organism evidence="3 4">
    <name type="scientific">Actinophytocola gossypii</name>
    <dbReference type="NCBI Taxonomy" id="2812003"/>
    <lineage>
        <taxon>Bacteria</taxon>
        <taxon>Bacillati</taxon>
        <taxon>Actinomycetota</taxon>
        <taxon>Actinomycetes</taxon>
        <taxon>Pseudonocardiales</taxon>
        <taxon>Pseudonocardiaceae</taxon>
    </lineage>
</organism>
<evidence type="ECO:0000313" key="3">
    <source>
        <dbReference type="EMBL" id="MCT2587628.1"/>
    </source>
</evidence>
<dbReference type="RefSeq" id="WP_260195537.1">
    <property type="nucleotide sequence ID" value="NZ_JAFFZE010000026.1"/>
</dbReference>
<keyword evidence="4" id="KW-1185">Reference proteome</keyword>
<evidence type="ECO:0000313" key="4">
    <source>
        <dbReference type="Proteomes" id="UP001156441"/>
    </source>
</evidence>
<reference evidence="3 4" key="1">
    <citation type="submission" date="2021-02" db="EMBL/GenBank/DDBJ databases">
        <title>Actinophytocola xerophila sp. nov., isolated from soil of cotton cropping field.</title>
        <authorList>
            <person name="Huang R."/>
            <person name="Chen X."/>
            <person name="Ge X."/>
            <person name="Liu W."/>
        </authorList>
    </citation>
    <scope>NUCLEOTIDE SEQUENCE [LARGE SCALE GENOMIC DNA]</scope>
    <source>
        <strain evidence="3 4">S1-96</strain>
    </source>
</reference>
<protein>
    <submittedName>
        <fullName evidence="3">Uncharacterized protein</fullName>
    </submittedName>
</protein>
<dbReference type="EMBL" id="JAFFZE010000026">
    <property type="protein sequence ID" value="MCT2587628.1"/>
    <property type="molecule type" value="Genomic_DNA"/>
</dbReference>
<comment type="caution">
    <text evidence="3">The sequence shown here is derived from an EMBL/GenBank/DDBJ whole genome shotgun (WGS) entry which is preliminary data.</text>
</comment>
<keyword evidence="2" id="KW-0472">Membrane</keyword>